<evidence type="ECO:0000313" key="2">
    <source>
        <dbReference type="Proteomes" id="UP000887565"/>
    </source>
</evidence>
<keyword evidence="1" id="KW-0472">Membrane</keyword>
<reference evidence="3" key="1">
    <citation type="submission" date="2022-11" db="UniProtKB">
        <authorList>
            <consortium name="WormBaseParasite"/>
        </authorList>
    </citation>
    <scope>IDENTIFICATION</scope>
</reference>
<evidence type="ECO:0000313" key="3">
    <source>
        <dbReference type="WBParaSite" id="nRc.2.0.1.t22010-RA"/>
    </source>
</evidence>
<sequence>MITNTENINPDKAPRKIYPVTSNKALAINLNPERHMPTASTDLQAEIVLASCNLQAFGVTSTSHPPTTPKIASGLSDKTLIEQLDRILAVQPRPHNFHKPNFQLTPMISVANAIGDHAAEDRPKEVQTTPAVHGIIFMKVILSMAQMILFMTPRPSS</sequence>
<name>A0A915J797_ROMCU</name>
<dbReference type="WBParaSite" id="nRc.2.0.1.t22010-RA">
    <property type="protein sequence ID" value="nRc.2.0.1.t22010-RA"/>
    <property type="gene ID" value="nRc.2.0.1.g22010"/>
</dbReference>
<protein>
    <submittedName>
        <fullName evidence="3">Uncharacterized protein</fullName>
    </submittedName>
</protein>
<keyword evidence="1" id="KW-0812">Transmembrane</keyword>
<dbReference type="AlphaFoldDB" id="A0A915J797"/>
<dbReference type="Proteomes" id="UP000887565">
    <property type="component" value="Unplaced"/>
</dbReference>
<keyword evidence="2" id="KW-1185">Reference proteome</keyword>
<proteinExistence type="predicted"/>
<accession>A0A915J797</accession>
<evidence type="ECO:0000256" key="1">
    <source>
        <dbReference type="SAM" id="Phobius"/>
    </source>
</evidence>
<feature type="transmembrane region" description="Helical" evidence="1">
    <location>
        <begin position="131"/>
        <end position="151"/>
    </location>
</feature>
<organism evidence="2 3">
    <name type="scientific">Romanomermis culicivorax</name>
    <name type="common">Nematode worm</name>
    <dbReference type="NCBI Taxonomy" id="13658"/>
    <lineage>
        <taxon>Eukaryota</taxon>
        <taxon>Metazoa</taxon>
        <taxon>Ecdysozoa</taxon>
        <taxon>Nematoda</taxon>
        <taxon>Enoplea</taxon>
        <taxon>Dorylaimia</taxon>
        <taxon>Mermithida</taxon>
        <taxon>Mermithoidea</taxon>
        <taxon>Mermithidae</taxon>
        <taxon>Romanomermis</taxon>
    </lineage>
</organism>
<keyword evidence="1" id="KW-1133">Transmembrane helix</keyword>